<dbReference type="EMBL" id="LCIE01000002">
    <property type="protein sequence ID" value="KKT49829.1"/>
    <property type="molecule type" value="Genomic_DNA"/>
</dbReference>
<reference evidence="3 4" key="1">
    <citation type="journal article" date="2015" name="Nature">
        <title>rRNA introns, odd ribosomes, and small enigmatic genomes across a large radiation of phyla.</title>
        <authorList>
            <person name="Brown C.T."/>
            <person name="Hug L.A."/>
            <person name="Thomas B.C."/>
            <person name="Sharon I."/>
            <person name="Castelle C.J."/>
            <person name="Singh A."/>
            <person name="Wilkins M.J."/>
            <person name="Williams K.H."/>
            <person name="Banfield J.F."/>
        </authorList>
    </citation>
    <scope>NUCLEOTIDE SEQUENCE [LARGE SCALE GENOMIC DNA]</scope>
</reference>
<evidence type="ECO:0000256" key="2">
    <source>
        <dbReference type="ARBA" id="ARBA00022729"/>
    </source>
</evidence>
<dbReference type="AlphaFoldDB" id="A0A0G1KPE1"/>
<evidence type="ECO:0000256" key="1">
    <source>
        <dbReference type="ARBA" id="ARBA00005445"/>
    </source>
</evidence>
<name>A0A0G1KPE1_9BACT</name>
<sequence length="200" mass="20714">MKIKKFIVLVSVLLSAFVPIFFTITTKEVWAATSPTLSASSTYSILGASEVTCTGATTITGNVGVAAGTSITGFPSPCSVSPGTTQSNTQSAIDAQADNLTTFGALNQGCDYSYPSGQDLTLISPLDPGVYCSAGSFLLTGNLTLNGSGVFIFKTVSTLITSPGSSVTGSDSCNVWWRVGSSATLDTQLRLLEIFLLLRP</sequence>
<proteinExistence type="inferred from homology"/>
<keyword evidence="2" id="KW-0732">Signal</keyword>
<comment type="caution">
    <text evidence="3">The sequence shown here is derived from an EMBL/GenBank/DDBJ whole genome shotgun (WGS) entry which is preliminary data.</text>
</comment>
<dbReference type="STRING" id="1618392.UW41_C0002G0105"/>
<accession>A0A0G1KPE1</accession>
<dbReference type="Pfam" id="PF11999">
    <property type="entry name" value="Ice_binding"/>
    <property type="match status" value="1"/>
</dbReference>
<gene>
    <name evidence="3" type="ORF">UW41_C0002G0105</name>
</gene>
<dbReference type="InterPro" id="IPR021884">
    <property type="entry name" value="Ice-bd_prot"/>
</dbReference>
<dbReference type="Proteomes" id="UP000034172">
    <property type="component" value="Unassembled WGS sequence"/>
</dbReference>
<comment type="similarity">
    <text evidence="1">Belongs to the ice-binding protein family.</text>
</comment>
<evidence type="ECO:0000313" key="4">
    <source>
        <dbReference type="Proteomes" id="UP000034172"/>
    </source>
</evidence>
<protein>
    <submittedName>
        <fullName evidence="3">Uncharacterized protein</fullName>
    </submittedName>
</protein>
<organism evidence="3 4">
    <name type="scientific">Candidatus Collierbacteria bacterium GW2011_GWC2_44_18</name>
    <dbReference type="NCBI Taxonomy" id="1618392"/>
    <lineage>
        <taxon>Bacteria</taxon>
        <taxon>Candidatus Collieribacteriota</taxon>
    </lineage>
</organism>
<evidence type="ECO:0000313" key="3">
    <source>
        <dbReference type="EMBL" id="KKT49829.1"/>
    </source>
</evidence>